<evidence type="ECO:0000259" key="3">
    <source>
        <dbReference type="PROSITE" id="PS50994"/>
    </source>
</evidence>
<gene>
    <name evidence="4" type="ORF">VP01_2994g3</name>
</gene>
<sequence>MAEAAVGRNPNDGFRQAMLKTALEMTPQLTDENYSIWKDKMEALLQLRGVLTKLNSPIMPLTDDENDELKLLLIAKMDNVTHNNVVTTDNANSAKSLWLAIKERFASSQASNRARVFNDFLYLSFKEDAVESFITNVRVAMKKLIDVGIDLPKDVLAYLILFKFPPTLNTLKRQLMHTDKNLTAEFVCDHLTQFNNETRAESKESTSTEAALFTGKQNKQNSSKKNNNQPKSSQRCTEGFHNPKQDENHTSDTCWHLHPDRAPDWWKESQAKWKANKEKSQTGQANYYMSLLTLWINQGDAESRLILDSGASAHIFNDKRFFSELELKNLDVIKTGKAGATLPIAGQGTVRLKWGKATITLSNCLYVPDIVINLVSAGALDAKGCTLSSNAGRFKVDYQNLKVFEGKINGNLYTIDNPSEVGSESMINLTTDGQLLQQIHESFGHASVARLSKFIPDSITQKKRDCFECTACAVAKITKSPFKGISTLASKPFERIHLDLIGPISPQSKLQHRFILTVVDNFSGYLAGFPLTSKDQTTDVLINLLENENKRLGYFPTYVASDGGGEFVGRSDFNRRCGENKACSVSQV</sequence>
<dbReference type="Pfam" id="PF14223">
    <property type="entry name" value="Retrotran_gag_2"/>
    <property type="match status" value="1"/>
</dbReference>
<dbReference type="InterPro" id="IPR036397">
    <property type="entry name" value="RNaseH_sf"/>
</dbReference>
<keyword evidence="1" id="KW-0694">RNA-binding</keyword>
<organism evidence="4 5">
    <name type="scientific">Puccinia sorghi</name>
    <dbReference type="NCBI Taxonomy" id="27349"/>
    <lineage>
        <taxon>Eukaryota</taxon>
        <taxon>Fungi</taxon>
        <taxon>Dikarya</taxon>
        <taxon>Basidiomycota</taxon>
        <taxon>Pucciniomycotina</taxon>
        <taxon>Pucciniomycetes</taxon>
        <taxon>Pucciniales</taxon>
        <taxon>Pucciniaceae</taxon>
        <taxon>Puccinia</taxon>
    </lineage>
</organism>
<evidence type="ECO:0000256" key="2">
    <source>
        <dbReference type="SAM" id="MobiDB-lite"/>
    </source>
</evidence>
<dbReference type="VEuPathDB" id="FungiDB:VP01_2994g3"/>
<feature type="compositionally biased region" description="Low complexity" evidence="2">
    <location>
        <begin position="216"/>
        <end position="234"/>
    </location>
</feature>
<proteinExistence type="predicted"/>
<dbReference type="Proteomes" id="UP000037035">
    <property type="component" value="Unassembled WGS sequence"/>
</dbReference>
<dbReference type="InterPro" id="IPR012337">
    <property type="entry name" value="RNaseH-like_sf"/>
</dbReference>
<dbReference type="EMBL" id="LAVV01007939">
    <property type="protein sequence ID" value="KNZ54267.1"/>
    <property type="molecule type" value="Genomic_DNA"/>
</dbReference>
<dbReference type="GO" id="GO:0015074">
    <property type="term" value="P:DNA integration"/>
    <property type="evidence" value="ECO:0007669"/>
    <property type="project" value="InterPro"/>
</dbReference>
<name>A0A0L6V178_9BASI</name>
<dbReference type="InterPro" id="IPR054722">
    <property type="entry name" value="PolX-like_BBD"/>
</dbReference>
<dbReference type="GO" id="GO:0003723">
    <property type="term" value="F:RNA binding"/>
    <property type="evidence" value="ECO:0007669"/>
    <property type="project" value="UniProtKB-KW"/>
</dbReference>
<comment type="caution">
    <text evidence="4">The sequence shown here is derived from an EMBL/GenBank/DDBJ whole genome shotgun (WGS) entry which is preliminary data.</text>
</comment>
<accession>A0A0L6V178</accession>
<evidence type="ECO:0000313" key="4">
    <source>
        <dbReference type="EMBL" id="KNZ54267.1"/>
    </source>
</evidence>
<evidence type="ECO:0000256" key="1">
    <source>
        <dbReference type="ARBA" id="ARBA00022884"/>
    </source>
</evidence>
<dbReference type="PANTHER" id="PTHR47592">
    <property type="entry name" value="PBF68 PROTEIN"/>
    <property type="match status" value="1"/>
</dbReference>
<protein>
    <recommendedName>
        <fullName evidence="3">Integrase catalytic domain-containing protein</fullName>
    </recommendedName>
</protein>
<keyword evidence="5" id="KW-1185">Reference proteome</keyword>
<feature type="domain" description="Integrase catalytic" evidence="3">
    <location>
        <begin position="488"/>
        <end position="588"/>
    </location>
</feature>
<dbReference type="AlphaFoldDB" id="A0A0L6V178"/>
<dbReference type="PANTHER" id="PTHR47592:SF27">
    <property type="entry name" value="OS08G0421700 PROTEIN"/>
    <property type="match status" value="1"/>
</dbReference>
<dbReference type="Gene3D" id="3.30.420.10">
    <property type="entry name" value="Ribonuclease H-like superfamily/Ribonuclease H"/>
    <property type="match status" value="1"/>
</dbReference>
<dbReference type="PROSITE" id="PS50994">
    <property type="entry name" value="INTEGRASE"/>
    <property type="match status" value="1"/>
</dbReference>
<feature type="region of interest" description="Disordered" evidence="2">
    <location>
        <begin position="198"/>
        <end position="254"/>
    </location>
</feature>
<evidence type="ECO:0000313" key="5">
    <source>
        <dbReference type="Proteomes" id="UP000037035"/>
    </source>
</evidence>
<dbReference type="OrthoDB" id="2688793at2759"/>
<reference evidence="4 5" key="1">
    <citation type="submission" date="2015-08" db="EMBL/GenBank/DDBJ databases">
        <title>Next Generation Sequencing and Analysis of the Genome of Puccinia sorghi L Schw, the Causal Agent of Maize Common Rust.</title>
        <authorList>
            <person name="Rochi L."/>
            <person name="Burguener G."/>
            <person name="Darino M."/>
            <person name="Turjanski A."/>
            <person name="Kreff E."/>
            <person name="Dieguez M.J."/>
            <person name="Sacco F."/>
        </authorList>
    </citation>
    <scope>NUCLEOTIDE SEQUENCE [LARGE SCALE GENOMIC DNA]</scope>
    <source>
        <strain evidence="4 5">RO10H11247</strain>
    </source>
</reference>
<dbReference type="Pfam" id="PF22936">
    <property type="entry name" value="Pol_BBD"/>
    <property type="match status" value="1"/>
</dbReference>
<dbReference type="InterPro" id="IPR001584">
    <property type="entry name" value="Integrase_cat-core"/>
</dbReference>
<dbReference type="SUPFAM" id="SSF53098">
    <property type="entry name" value="Ribonuclease H-like"/>
    <property type="match status" value="1"/>
</dbReference>
<dbReference type="GO" id="GO:0005634">
    <property type="term" value="C:nucleus"/>
    <property type="evidence" value="ECO:0007669"/>
    <property type="project" value="UniProtKB-ARBA"/>
</dbReference>
<feature type="compositionally biased region" description="Basic and acidic residues" evidence="2">
    <location>
        <begin position="241"/>
        <end position="254"/>
    </location>
</feature>